<comment type="caution">
    <text evidence="2">The sequence shown here is derived from an EMBL/GenBank/DDBJ whole genome shotgun (WGS) entry which is preliminary data.</text>
</comment>
<evidence type="ECO:0000313" key="3">
    <source>
        <dbReference type="Proteomes" id="UP001155034"/>
    </source>
</evidence>
<dbReference type="EMBL" id="JANTYZ010000032">
    <property type="protein sequence ID" value="MCS3867030.1"/>
    <property type="molecule type" value="Genomic_DNA"/>
</dbReference>
<accession>A0A9X2U588</accession>
<sequence>MDDGTGATDVTLISDSESGNGTISTPSSNDILTGFKTVKGSSFDLKYEAKVTEEYDPDKTAKVSVQYTLTSD</sequence>
<feature type="region of interest" description="Disordered" evidence="1">
    <location>
        <begin position="1"/>
        <end position="27"/>
    </location>
</feature>
<dbReference type="AlphaFoldDB" id="A0A9X2U588"/>
<evidence type="ECO:0000313" key="2">
    <source>
        <dbReference type="EMBL" id="MCS3867030.1"/>
    </source>
</evidence>
<proteinExistence type="predicted"/>
<gene>
    <name evidence="2" type="ORF">GGP82_003614</name>
</gene>
<protein>
    <submittedName>
        <fullName evidence="2">Uncharacterized protein</fullName>
    </submittedName>
</protein>
<name>A0A9X2U588_9BACT</name>
<reference evidence="2" key="1">
    <citation type="submission" date="2022-08" db="EMBL/GenBank/DDBJ databases">
        <title>Genomic Encyclopedia of Type Strains, Phase V (KMG-V): Genome sequencing to study the core and pangenomes of soil and plant-associated prokaryotes.</title>
        <authorList>
            <person name="Whitman W."/>
        </authorList>
    </citation>
    <scope>NUCLEOTIDE SEQUENCE</scope>
    <source>
        <strain evidence="2">SP2016B</strain>
    </source>
</reference>
<dbReference type="Proteomes" id="UP001155034">
    <property type="component" value="Unassembled WGS sequence"/>
</dbReference>
<organism evidence="2 3">
    <name type="scientific">Salinibacter ruber</name>
    <dbReference type="NCBI Taxonomy" id="146919"/>
    <lineage>
        <taxon>Bacteria</taxon>
        <taxon>Pseudomonadati</taxon>
        <taxon>Rhodothermota</taxon>
        <taxon>Rhodothermia</taxon>
        <taxon>Rhodothermales</taxon>
        <taxon>Salinibacteraceae</taxon>
        <taxon>Salinibacter</taxon>
    </lineage>
</organism>
<dbReference type="RefSeq" id="WP_259084356.1">
    <property type="nucleotide sequence ID" value="NZ_JANTYZ010000032.1"/>
</dbReference>
<feature type="compositionally biased region" description="Polar residues" evidence="1">
    <location>
        <begin position="11"/>
        <end position="27"/>
    </location>
</feature>
<evidence type="ECO:0000256" key="1">
    <source>
        <dbReference type="SAM" id="MobiDB-lite"/>
    </source>
</evidence>